<comment type="caution">
    <text evidence="2">The sequence shown here is derived from an EMBL/GenBank/DDBJ whole genome shotgun (WGS) entry which is preliminary data.</text>
</comment>
<reference evidence="3" key="1">
    <citation type="journal article" date="2019" name="Int. J. Syst. Evol. Microbiol.">
        <title>The Global Catalogue of Microorganisms (GCM) 10K type strain sequencing project: providing services to taxonomists for standard genome sequencing and annotation.</title>
        <authorList>
            <consortium name="The Broad Institute Genomics Platform"/>
            <consortium name="The Broad Institute Genome Sequencing Center for Infectious Disease"/>
            <person name="Wu L."/>
            <person name="Ma J."/>
        </authorList>
    </citation>
    <scope>NUCLEOTIDE SEQUENCE [LARGE SCALE GENOMIC DNA]</scope>
    <source>
        <strain evidence="3">CGMCC 1.7003</strain>
    </source>
</reference>
<evidence type="ECO:0000313" key="2">
    <source>
        <dbReference type="EMBL" id="GHG61097.1"/>
    </source>
</evidence>
<sequence length="311" mass="33839">MNKAKVFISGCFLLASFAAFTQTESSSDFCEAAQCQSDFAKLERFARYGSGEAATFVALAYATGEGVEQDLAKARRNIRQAARWREPMGMHQLAIWLRAGVVVPQDVAKADVWLDRAVAAGYTPAMYDKARLLLAQNDVELDAIAVALLEQAVTKHYLPATYLLAQLYVSGIGVDSDLARAAELYKAAALRDYEDARAQANGILAMLTELETEEPALQQAIQSTLMSLRELNDIEVIQVHGRQFNPGNALSNIVTSLAQSGRYYLGNTGSRIPGNLCGRGTAMCTVAYEYNREVNSASANSVSDVIRLSNF</sequence>
<dbReference type="EMBL" id="BNAO01000001">
    <property type="protein sequence ID" value="GHG61097.1"/>
    <property type="molecule type" value="Genomic_DNA"/>
</dbReference>
<proteinExistence type="predicted"/>
<name>A0ABQ3KUD6_9ALTE</name>
<dbReference type="PANTHER" id="PTHR43628:SF1">
    <property type="entry name" value="CHITIN SYNTHASE REGULATORY FACTOR 2-RELATED"/>
    <property type="match status" value="1"/>
</dbReference>
<keyword evidence="1" id="KW-0732">Signal</keyword>
<dbReference type="InterPro" id="IPR006597">
    <property type="entry name" value="Sel1-like"/>
</dbReference>
<evidence type="ECO:0008006" key="4">
    <source>
        <dbReference type="Google" id="ProtNLM"/>
    </source>
</evidence>
<dbReference type="Proteomes" id="UP000659697">
    <property type="component" value="Unassembled WGS sequence"/>
</dbReference>
<feature type="chain" id="PRO_5046416518" description="Sel1 repeat family protein" evidence="1">
    <location>
        <begin position="22"/>
        <end position="311"/>
    </location>
</feature>
<dbReference type="InterPro" id="IPR011990">
    <property type="entry name" value="TPR-like_helical_dom_sf"/>
</dbReference>
<keyword evidence="3" id="KW-1185">Reference proteome</keyword>
<dbReference type="SUPFAM" id="SSF81901">
    <property type="entry name" value="HCP-like"/>
    <property type="match status" value="1"/>
</dbReference>
<organism evidence="2 3">
    <name type="scientific">Alishewanella longhuensis</name>
    <dbReference type="NCBI Taxonomy" id="1091037"/>
    <lineage>
        <taxon>Bacteria</taxon>
        <taxon>Pseudomonadati</taxon>
        <taxon>Pseudomonadota</taxon>
        <taxon>Gammaproteobacteria</taxon>
        <taxon>Alteromonadales</taxon>
        <taxon>Alteromonadaceae</taxon>
        <taxon>Alishewanella</taxon>
    </lineage>
</organism>
<dbReference type="Gene3D" id="1.25.40.10">
    <property type="entry name" value="Tetratricopeptide repeat domain"/>
    <property type="match status" value="2"/>
</dbReference>
<protein>
    <recommendedName>
        <fullName evidence="4">Sel1 repeat family protein</fullName>
    </recommendedName>
</protein>
<dbReference type="PANTHER" id="PTHR43628">
    <property type="entry name" value="ACTIVATOR OF C KINASE PROTEIN 1-RELATED"/>
    <property type="match status" value="1"/>
</dbReference>
<accession>A0ABQ3KUD6</accession>
<dbReference type="InterPro" id="IPR052945">
    <property type="entry name" value="Mitotic_Regulator"/>
</dbReference>
<dbReference type="RefSeq" id="WP_189429849.1">
    <property type="nucleotide sequence ID" value="NZ_BNAO01000001.1"/>
</dbReference>
<evidence type="ECO:0000313" key="3">
    <source>
        <dbReference type="Proteomes" id="UP000659697"/>
    </source>
</evidence>
<dbReference type="SMART" id="SM00671">
    <property type="entry name" value="SEL1"/>
    <property type="match status" value="3"/>
</dbReference>
<gene>
    <name evidence="2" type="ORF">GCM10010919_05190</name>
</gene>
<dbReference type="Pfam" id="PF08238">
    <property type="entry name" value="Sel1"/>
    <property type="match status" value="3"/>
</dbReference>
<feature type="signal peptide" evidence="1">
    <location>
        <begin position="1"/>
        <end position="21"/>
    </location>
</feature>
<evidence type="ECO:0000256" key="1">
    <source>
        <dbReference type="SAM" id="SignalP"/>
    </source>
</evidence>